<reference evidence="2" key="1">
    <citation type="submission" date="2017-02" db="UniProtKB">
        <authorList>
            <consortium name="WormBaseParasite"/>
        </authorList>
    </citation>
    <scope>IDENTIFICATION</scope>
</reference>
<organism evidence="1 2">
    <name type="scientific">Ascaris lumbricoides</name>
    <name type="common">Giant roundworm</name>
    <dbReference type="NCBI Taxonomy" id="6252"/>
    <lineage>
        <taxon>Eukaryota</taxon>
        <taxon>Metazoa</taxon>
        <taxon>Ecdysozoa</taxon>
        <taxon>Nematoda</taxon>
        <taxon>Chromadorea</taxon>
        <taxon>Rhabditida</taxon>
        <taxon>Spirurina</taxon>
        <taxon>Ascaridomorpha</taxon>
        <taxon>Ascaridoidea</taxon>
        <taxon>Ascarididae</taxon>
        <taxon>Ascaris</taxon>
    </lineage>
</organism>
<evidence type="ECO:0000313" key="2">
    <source>
        <dbReference type="WBParaSite" id="ALUE_0000201301-mRNA-1"/>
    </source>
</evidence>
<evidence type="ECO:0000313" key="1">
    <source>
        <dbReference type="Proteomes" id="UP000036681"/>
    </source>
</evidence>
<keyword evidence="1" id="KW-1185">Reference proteome</keyword>
<proteinExistence type="predicted"/>
<accession>A0A0M3HKG8</accession>
<dbReference type="AlphaFoldDB" id="A0A0M3HKG8"/>
<dbReference type="WBParaSite" id="ALUE_0000201301-mRNA-1">
    <property type="protein sequence ID" value="ALUE_0000201301-mRNA-1"/>
    <property type="gene ID" value="ALUE_0000201301"/>
</dbReference>
<name>A0A0M3HKG8_ASCLU</name>
<dbReference type="Proteomes" id="UP000036681">
    <property type="component" value="Unplaced"/>
</dbReference>
<protein>
    <submittedName>
        <fullName evidence="2">Uncharacterized protein</fullName>
    </submittedName>
</protein>
<sequence length="40" mass="4569">MVFISTNHLHQLLSLTLRLSIIEDTELLSIIQPMDVFSSI</sequence>